<proteinExistence type="inferred from homology"/>
<evidence type="ECO:0000256" key="3">
    <source>
        <dbReference type="ARBA" id="ARBA00022475"/>
    </source>
</evidence>
<feature type="transmembrane region" description="Helical" evidence="7">
    <location>
        <begin position="110"/>
        <end position="128"/>
    </location>
</feature>
<dbReference type="HOGENOM" id="CLU_047714_3_1_9"/>
<comment type="caution">
    <text evidence="9">The sequence shown here is derived from an EMBL/GenBank/DDBJ whole genome shotgun (WGS) entry which is preliminary data.</text>
</comment>
<evidence type="ECO:0000256" key="6">
    <source>
        <dbReference type="ARBA" id="ARBA00023136"/>
    </source>
</evidence>
<evidence type="ECO:0000256" key="5">
    <source>
        <dbReference type="ARBA" id="ARBA00022989"/>
    </source>
</evidence>
<dbReference type="Proteomes" id="UP000016637">
    <property type="component" value="Unassembled WGS sequence"/>
</dbReference>
<feature type="transmembrane region" description="Helical" evidence="7">
    <location>
        <begin position="12"/>
        <end position="32"/>
    </location>
</feature>
<comment type="subcellular location">
    <subcellularLocation>
        <location evidence="1">Cell membrane</location>
        <topology evidence="1">Multi-pass membrane protein</topology>
    </subcellularLocation>
</comment>
<dbReference type="GO" id="GO:0009246">
    <property type="term" value="P:enterobacterial common antigen biosynthetic process"/>
    <property type="evidence" value="ECO:0007669"/>
    <property type="project" value="TreeGrafter"/>
</dbReference>
<dbReference type="PATRIC" id="fig|1321820.3.peg.1387"/>
<feature type="transmembrane region" description="Helical" evidence="7">
    <location>
        <begin position="140"/>
        <end position="163"/>
    </location>
</feature>
<keyword evidence="3" id="KW-1003">Cell membrane</keyword>
<sequence>MRDITIDMLKIIACLGIVLLHVMILGFDFFAGNNVSAYLYYMGTFSVPLFFMINGYFLLNKLNLSYKYLTIKIKNILIVVFSWNIILWIMKRDFYSNPIKKIVGSLLQRGYFFQFWFFGSLIIIYLTLPYLKKLLSNKKNYLRILLLLLGVGIIIEIINLSVVAEPIQRYIPQTLRLWTWYFYYIVGGYIGGRKELMIKIKINKYITCFFLIMLFVSPIFLYSVAKSVHHNIFAEYFYDSLFVKILSVGIFIIFLKLDFSTIKQNYKNTIYHLSALTMGVYILHTYVIKFLVKVIKIGHWYDTILVFGLTIGISLLISEMIYRIPILKNIIKI</sequence>
<dbReference type="InterPro" id="IPR002656">
    <property type="entry name" value="Acyl_transf_3_dom"/>
</dbReference>
<dbReference type="PANTHER" id="PTHR40074:SF2">
    <property type="entry name" value="O-ACETYLTRANSFERASE WECH"/>
    <property type="match status" value="1"/>
</dbReference>
<name>U2Q0F6_9BACL</name>
<evidence type="ECO:0000259" key="8">
    <source>
        <dbReference type="Pfam" id="PF01757"/>
    </source>
</evidence>
<comment type="similarity">
    <text evidence="2">Belongs to the acyltransferase 3 family.</text>
</comment>
<feature type="transmembrane region" description="Helical" evidence="7">
    <location>
        <begin position="175"/>
        <end position="192"/>
    </location>
</feature>
<feature type="transmembrane region" description="Helical" evidence="7">
    <location>
        <begin position="38"/>
        <end position="59"/>
    </location>
</feature>
<keyword evidence="5 7" id="KW-1133">Transmembrane helix</keyword>
<dbReference type="AlphaFoldDB" id="U2Q0F6"/>
<dbReference type="eggNOG" id="COG3274">
    <property type="taxonomic scope" value="Bacteria"/>
</dbReference>
<feature type="transmembrane region" description="Helical" evidence="7">
    <location>
        <begin position="300"/>
        <end position="322"/>
    </location>
</feature>
<evidence type="ECO:0000256" key="7">
    <source>
        <dbReference type="SAM" id="Phobius"/>
    </source>
</evidence>
<evidence type="ECO:0000256" key="4">
    <source>
        <dbReference type="ARBA" id="ARBA00022692"/>
    </source>
</evidence>
<feature type="transmembrane region" description="Helical" evidence="7">
    <location>
        <begin position="269"/>
        <end position="288"/>
    </location>
</feature>
<feature type="transmembrane region" description="Helical" evidence="7">
    <location>
        <begin position="236"/>
        <end position="257"/>
    </location>
</feature>
<evidence type="ECO:0000313" key="9">
    <source>
        <dbReference type="EMBL" id="ERK56250.1"/>
    </source>
</evidence>
<dbReference type="GO" id="GO:0016413">
    <property type="term" value="F:O-acetyltransferase activity"/>
    <property type="evidence" value="ECO:0007669"/>
    <property type="project" value="TreeGrafter"/>
</dbReference>
<feature type="transmembrane region" description="Helical" evidence="7">
    <location>
        <begin position="204"/>
        <end position="224"/>
    </location>
</feature>
<evidence type="ECO:0000256" key="2">
    <source>
        <dbReference type="ARBA" id="ARBA00007400"/>
    </source>
</evidence>
<keyword evidence="4 7" id="KW-0812">Transmembrane</keyword>
<dbReference type="EMBL" id="AWVP01000098">
    <property type="protein sequence ID" value="ERK56250.1"/>
    <property type="molecule type" value="Genomic_DNA"/>
</dbReference>
<dbReference type="Pfam" id="PF01757">
    <property type="entry name" value="Acyl_transf_3"/>
    <property type="match status" value="1"/>
</dbReference>
<protein>
    <recommendedName>
        <fullName evidence="8">Acyltransferase 3 domain-containing protein</fullName>
    </recommendedName>
</protein>
<reference evidence="9 10" key="1">
    <citation type="submission" date="2013-08" db="EMBL/GenBank/DDBJ databases">
        <authorList>
            <person name="Weinstock G."/>
            <person name="Sodergren E."/>
            <person name="Wylie T."/>
            <person name="Fulton L."/>
            <person name="Fulton R."/>
            <person name="Fronick C."/>
            <person name="O'Laughlin M."/>
            <person name="Godfrey J."/>
            <person name="Miner T."/>
            <person name="Herter B."/>
            <person name="Appelbaum E."/>
            <person name="Cordes M."/>
            <person name="Lek S."/>
            <person name="Wollam A."/>
            <person name="Pepin K.H."/>
            <person name="Palsikar V.B."/>
            <person name="Mitreva M."/>
            <person name="Wilson R.K."/>
        </authorList>
    </citation>
    <scope>NUCLEOTIDE SEQUENCE [LARGE SCALE GENOMIC DNA]</scope>
    <source>
        <strain evidence="9 10">ATCC 700627</strain>
    </source>
</reference>
<keyword evidence="10" id="KW-1185">Reference proteome</keyword>
<dbReference type="PANTHER" id="PTHR40074">
    <property type="entry name" value="O-ACETYLTRANSFERASE WECH"/>
    <property type="match status" value="1"/>
</dbReference>
<evidence type="ECO:0000256" key="1">
    <source>
        <dbReference type="ARBA" id="ARBA00004651"/>
    </source>
</evidence>
<feature type="transmembrane region" description="Helical" evidence="7">
    <location>
        <begin position="71"/>
        <end position="90"/>
    </location>
</feature>
<keyword evidence="6 7" id="KW-0472">Membrane</keyword>
<evidence type="ECO:0000313" key="10">
    <source>
        <dbReference type="Proteomes" id="UP000016637"/>
    </source>
</evidence>
<dbReference type="GO" id="GO:0005886">
    <property type="term" value="C:plasma membrane"/>
    <property type="evidence" value="ECO:0007669"/>
    <property type="project" value="UniProtKB-SubCell"/>
</dbReference>
<accession>U2Q0F6</accession>
<organism evidence="9 10">
    <name type="scientific">Gemella bergeri ATCC 700627</name>
    <dbReference type="NCBI Taxonomy" id="1321820"/>
    <lineage>
        <taxon>Bacteria</taxon>
        <taxon>Bacillati</taxon>
        <taxon>Bacillota</taxon>
        <taxon>Bacilli</taxon>
        <taxon>Bacillales</taxon>
        <taxon>Gemellaceae</taxon>
        <taxon>Gemella</taxon>
    </lineage>
</organism>
<gene>
    <name evidence="9" type="ORF">HMPREF1983_01437</name>
</gene>
<dbReference type="RefSeq" id="WP_021753086.1">
    <property type="nucleotide sequence ID" value="NZ_KI271844.1"/>
</dbReference>
<feature type="domain" description="Acyltransferase 3" evidence="8">
    <location>
        <begin position="5"/>
        <end position="318"/>
    </location>
</feature>